<dbReference type="Pfam" id="PF09911">
    <property type="entry name" value="DUF2140"/>
    <property type="match status" value="1"/>
</dbReference>
<keyword evidence="1" id="KW-1133">Transmembrane helix</keyword>
<organism evidence="2 3">
    <name type="scientific">Bacillus infantis</name>
    <dbReference type="NCBI Taxonomy" id="324767"/>
    <lineage>
        <taxon>Bacteria</taxon>
        <taxon>Bacillati</taxon>
        <taxon>Bacillota</taxon>
        <taxon>Bacilli</taxon>
        <taxon>Bacillales</taxon>
        <taxon>Bacillaceae</taxon>
        <taxon>Bacillus</taxon>
    </lineage>
</organism>
<keyword evidence="1" id="KW-0472">Membrane</keyword>
<name>A0A5D4STX5_9BACI</name>
<sequence length="199" mass="22962">MRRIDLNKKNKWKVLFFLLLGIVIAFIALFFVMINLPAKDEAINTTEVDEDGYVPFHLQTNKRDLNRIIAHYIAKEGLDGPIDYEVILDDEVELYGNLPVFSQNLEMKLTFEPEALDNGDVVLSQKSIAVGQLNLPVSYVLKFVRDRYQLPEGVVIQPDKEQIYVSLQDMKLKSDLKVKVDEFDLKKDDIRVTLYVPTK</sequence>
<keyword evidence="1" id="KW-0812">Transmembrane</keyword>
<dbReference type="AlphaFoldDB" id="A0A5D4STX5"/>
<protein>
    <submittedName>
        <fullName evidence="2">DUF2140 family protein</fullName>
    </submittedName>
</protein>
<feature type="transmembrane region" description="Helical" evidence="1">
    <location>
        <begin position="12"/>
        <end position="34"/>
    </location>
</feature>
<evidence type="ECO:0000313" key="2">
    <source>
        <dbReference type="EMBL" id="TYS66815.1"/>
    </source>
</evidence>
<comment type="caution">
    <text evidence="2">The sequence shown here is derived from an EMBL/GenBank/DDBJ whole genome shotgun (WGS) entry which is preliminary data.</text>
</comment>
<accession>A0A5D4STX5</accession>
<gene>
    <name evidence="2" type="ORF">FZD47_04200</name>
</gene>
<proteinExistence type="predicted"/>
<reference evidence="2 3" key="1">
    <citation type="submission" date="2019-08" db="EMBL/GenBank/DDBJ databases">
        <title>Bacillus genomes from the desert of Cuatro Cienegas, Coahuila.</title>
        <authorList>
            <person name="Olmedo-Alvarez G."/>
        </authorList>
    </citation>
    <scope>NUCLEOTIDE SEQUENCE [LARGE SCALE GENOMIC DNA]</scope>
    <source>
        <strain evidence="2 3">CH37_1T</strain>
    </source>
</reference>
<dbReference type="InterPro" id="IPR018672">
    <property type="entry name" value="DUF2140"/>
</dbReference>
<dbReference type="EMBL" id="VTES01000001">
    <property type="protein sequence ID" value="TYS66815.1"/>
    <property type="molecule type" value="Genomic_DNA"/>
</dbReference>
<evidence type="ECO:0000313" key="3">
    <source>
        <dbReference type="Proteomes" id="UP000323732"/>
    </source>
</evidence>
<evidence type="ECO:0000256" key="1">
    <source>
        <dbReference type="SAM" id="Phobius"/>
    </source>
</evidence>
<dbReference type="Proteomes" id="UP000323732">
    <property type="component" value="Unassembled WGS sequence"/>
</dbReference>